<protein>
    <submittedName>
        <fullName evidence="3">Extracellular solute-binding protein</fullName>
    </submittedName>
</protein>
<evidence type="ECO:0000256" key="2">
    <source>
        <dbReference type="SAM" id="SignalP"/>
    </source>
</evidence>
<dbReference type="Pfam" id="PF01547">
    <property type="entry name" value="SBP_bac_1"/>
    <property type="match status" value="1"/>
</dbReference>
<dbReference type="Proteomes" id="UP001161691">
    <property type="component" value="Unassembled WGS sequence"/>
</dbReference>
<dbReference type="InterPro" id="IPR006059">
    <property type="entry name" value="SBP"/>
</dbReference>
<name>A0ABT6TBV4_9BACL</name>
<dbReference type="EMBL" id="JAGRPV010000001">
    <property type="protein sequence ID" value="MDI4644056.1"/>
    <property type="molecule type" value="Genomic_DNA"/>
</dbReference>
<evidence type="ECO:0000313" key="3">
    <source>
        <dbReference type="EMBL" id="MDI4644056.1"/>
    </source>
</evidence>
<accession>A0ABT6TBV4</accession>
<keyword evidence="4" id="KW-1185">Reference proteome</keyword>
<feature type="chain" id="PRO_5047020345" evidence="2">
    <location>
        <begin position="21"/>
        <end position="458"/>
    </location>
</feature>
<comment type="caution">
    <text evidence="3">The sequence shown here is derived from an EMBL/GenBank/DDBJ whole genome shotgun (WGS) entry which is preliminary data.</text>
</comment>
<dbReference type="RefSeq" id="WP_282907086.1">
    <property type="nucleotide sequence ID" value="NZ_JAGRPV010000001.1"/>
</dbReference>
<sequence>MRNGRKAALSLLTLSVLLMAACGGNDGSNAAASPNASPDASTASAGASAPAETNKTPVKLTFATYNAWWNMENLQKAIKMYEEETGNTIEPQIYPDDQFMNVLKAKLATGDVPDVFAFNPSVKDFGQDQLAPLNGPWVDKLDKSRAVKNGYTWAGDDKVYVAPYGSTSFMGLMYNKDVVAKAGVTLPLKTYGDLLAAAEKIKAAGAIPLYMPNKEAWTAQIDVFAGSQYIAMKNPDFAQQVASGKLKYQDEPLLVDMFKRIADFQKKGYMNADMASATMPMAEQALAEGKTAFVAGGNWLYQDFVLNYPDKAASIGMTPFTWGDDPADLSVFKGGSGNGLYIPAASKQPEAAMDFINFVMSDKVMQAMYEIAPGANDVGAPTKASPWDTELQALIDNGTAKTGDAFNDAANAIEPNFDSGDMGAAGQALFAGKDPVKALEDLYNSVAKKNKAKKIPGF</sequence>
<keyword evidence="2" id="KW-0732">Signal</keyword>
<organism evidence="3 4">
    <name type="scientific">Cohnella hashimotonis</name>
    <dbReference type="NCBI Taxonomy" id="2826895"/>
    <lineage>
        <taxon>Bacteria</taxon>
        <taxon>Bacillati</taxon>
        <taxon>Bacillota</taxon>
        <taxon>Bacilli</taxon>
        <taxon>Bacillales</taxon>
        <taxon>Paenibacillaceae</taxon>
        <taxon>Cohnella</taxon>
    </lineage>
</organism>
<reference evidence="3" key="1">
    <citation type="submission" date="2023-04" db="EMBL/GenBank/DDBJ databases">
        <title>Comparative genomic analysis of Cohnella hashimotonis sp. nov., isolated from the International Space Station.</title>
        <authorList>
            <person name="Venkateswaran K."/>
            <person name="Simpson A."/>
        </authorList>
    </citation>
    <scope>NUCLEOTIDE SEQUENCE</scope>
    <source>
        <strain evidence="3">F6_2S_P_1</strain>
    </source>
</reference>
<evidence type="ECO:0000313" key="4">
    <source>
        <dbReference type="Proteomes" id="UP001161691"/>
    </source>
</evidence>
<dbReference type="PANTHER" id="PTHR43649:SF12">
    <property type="entry name" value="DIACETYLCHITOBIOSE BINDING PROTEIN DASA"/>
    <property type="match status" value="1"/>
</dbReference>
<dbReference type="InterPro" id="IPR050490">
    <property type="entry name" value="Bact_solute-bd_prot1"/>
</dbReference>
<proteinExistence type="predicted"/>
<gene>
    <name evidence="3" type="ORF">KB449_03750</name>
</gene>
<evidence type="ECO:0000256" key="1">
    <source>
        <dbReference type="SAM" id="MobiDB-lite"/>
    </source>
</evidence>
<dbReference type="SUPFAM" id="SSF53850">
    <property type="entry name" value="Periplasmic binding protein-like II"/>
    <property type="match status" value="1"/>
</dbReference>
<feature type="signal peptide" evidence="2">
    <location>
        <begin position="1"/>
        <end position="20"/>
    </location>
</feature>
<feature type="region of interest" description="Disordered" evidence="1">
    <location>
        <begin position="29"/>
        <end position="51"/>
    </location>
</feature>
<dbReference type="PROSITE" id="PS51257">
    <property type="entry name" value="PROKAR_LIPOPROTEIN"/>
    <property type="match status" value="1"/>
</dbReference>
<dbReference type="PANTHER" id="PTHR43649">
    <property type="entry name" value="ARABINOSE-BINDING PROTEIN-RELATED"/>
    <property type="match status" value="1"/>
</dbReference>
<dbReference type="Gene3D" id="3.40.190.10">
    <property type="entry name" value="Periplasmic binding protein-like II"/>
    <property type="match status" value="2"/>
</dbReference>